<accession>A0A327WX07</accession>
<evidence type="ECO:0000256" key="1">
    <source>
        <dbReference type="ARBA" id="ARBA00004141"/>
    </source>
</evidence>
<evidence type="ECO:0000313" key="10">
    <source>
        <dbReference type="Proteomes" id="UP000249203"/>
    </source>
</evidence>
<gene>
    <name evidence="8" type="ORF">B0I24_10884</name>
    <name evidence="9" type="ORF">CWE07_09545</name>
</gene>
<feature type="transmembrane region" description="Helical" evidence="6">
    <location>
        <begin position="83"/>
        <end position="104"/>
    </location>
</feature>
<dbReference type="EMBL" id="PIPK01000008">
    <property type="protein sequence ID" value="RUO23747.1"/>
    <property type="molecule type" value="Genomic_DNA"/>
</dbReference>
<dbReference type="Proteomes" id="UP000249203">
    <property type="component" value="Unassembled WGS sequence"/>
</dbReference>
<sequence>MLRSFSSEDRLILVSALMALGFAVGGIAIGTWLQSSIIIFDGLFSFISLGLSLISLVAGRYVRSVNESKYPFGKSIIQPITLVFKYLAIFILCTLSLFEGIQTLLGGGRALNFEQAFVYSAVVTLLCLLAFKFLQRRTQPEHSDLLVAEQREWLMDTGLSLMLTLGFALAIVGQWLGFDRFALMVDPLMLIIAALFFMRIPTRGILDAGKEVLGLKVAEALEADVRVHVEDIVLSYDFKDYYLRLQKVGSTVYLEVDFIVHANQVSLSILEQDKIRSALYKQIRVFPYRWWYTISFTADEQWAR</sequence>
<feature type="domain" description="Cation efflux protein transmembrane" evidence="7">
    <location>
        <begin position="12"/>
        <end position="199"/>
    </location>
</feature>
<feature type="transmembrane region" description="Helical" evidence="6">
    <location>
        <begin position="154"/>
        <end position="175"/>
    </location>
</feature>
<feature type="transmembrane region" description="Helical" evidence="6">
    <location>
        <begin position="181"/>
        <end position="200"/>
    </location>
</feature>
<evidence type="ECO:0000256" key="5">
    <source>
        <dbReference type="ARBA" id="ARBA00023136"/>
    </source>
</evidence>
<dbReference type="RefSeq" id="WP_111569674.1">
    <property type="nucleotide sequence ID" value="NZ_PIPK01000008.1"/>
</dbReference>
<dbReference type="GO" id="GO:0006882">
    <property type="term" value="P:intracellular zinc ion homeostasis"/>
    <property type="evidence" value="ECO:0007669"/>
    <property type="project" value="TreeGrafter"/>
</dbReference>
<dbReference type="EMBL" id="QLMD01000008">
    <property type="protein sequence ID" value="RAJ96505.1"/>
    <property type="molecule type" value="Genomic_DNA"/>
</dbReference>
<dbReference type="InterPro" id="IPR050291">
    <property type="entry name" value="CDF_Transporter"/>
</dbReference>
<dbReference type="Proteomes" id="UP000287865">
    <property type="component" value="Unassembled WGS sequence"/>
</dbReference>
<evidence type="ECO:0000256" key="6">
    <source>
        <dbReference type="SAM" id="Phobius"/>
    </source>
</evidence>
<evidence type="ECO:0000256" key="4">
    <source>
        <dbReference type="ARBA" id="ARBA00022989"/>
    </source>
</evidence>
<reference evidence="8 10" key="2">
    <citation type="submission" date="2018-06" db="EMBL/GenBank/DDBJ databases">
        <title>Genomic Encyclopedia of Type Strains, Phase III (KMG-III): the genomes of soil and plant-associated and newly described type strains.</title>
        <authorList>
            <person name="Whitman W."/>
        </authorList>
    </citation>
    <scope>NUCLEOTIDE SEQUENCE [LARGE SCALE GENOMIC DNA]</scope>
    <source>
        <strain evidence="8 10">CGMCC 1.15366</strain>
    </source>
</reference>
<dbReference type="GO" id="GO:0015086">
    <property type="term" value="F:cadmium ion transmembrane transporter activity"/>
    <property type="evidence" value="ECO:0007669"/>
    <property type="project" value="TreeGrafter"/>
</dbReference>
<dbReference type="InterPro" id="IPR058533">
    <property type="entry name" value="Cation_efflux_TM"/>
</dbReference>
<comment type="subcellular location">
    <subcellularLocation>
        <location evidence="1">Membrane</location>
        <topology evidence="1">Multi-pass membrane protein</topology>
    </subcellularLocation>
</comment>
<evidence type="ECO:0000256" key="2">
    <source>
        <dbReference type="ARBA" id="ARBA00022448"/>
    </source>
</evidence>
<evidence type="ECO:0000313" key="9">
    <source>
        <dbReference type="EMBL" id="RUO23747.1"/>
    </source>
</evidence>
<dbReference type="InterPro" id="IPR027469">
    <property type="entry name" value="Cation_efflux_TMD_sf"/>
</dbReference>
<evidence type="ECO:0000313" key="8">
    <source>
        <dbReference type="EMBL" id="RAJ96505.1"/>
    </source>
</evidence>
<keyword evidence="5 6" id="KW-0472">Membrane</keyword>
<reference evidence="9 11" key="1">
    <citation type="journal article" date="2018" name="Front. Microbiol.">
        <title>Genome-Based Analysis Reveals the Taxonomy and Diversity of the Family Idiomarinaceae.</title>
        <authorList>
            <person name="Liu Y."/>
            <person name="Lai Q."/>
            <person name="Shao Z."/>
        </authorList>
    </citation>
    <scope>NUCLEOTIDE SEQUENCE [LARGE SCALE GENOMIC DNA]</scope>
    <source>
        <strain evidence="9 11">CF12-14</strain>
    </source>
</reference>
<feature type="transmembrane region" description="Helical" evidence="6">
    <location>
        <begin position="116"/>
        <end position="134"/>
    </location>
</feature>
<dbReference type="Pfam" id="PF01545">
    <property type="entry name" value="Cation_efflux"/>
    <property type="match status" value="1"/>
</dbReference>
<dbReference type="SUPFAM" id="SSF161111">
    <property type="entry name" value="Cation efflux protein transmembrane domain-like"/>
    <property type="match status" value="1"/>
</dbReference>
<evidence type="ECO:0000256" key="3">
    <source>
        <dbReference type="ARBA" id="ARBA00022692"/>
    </source>
</evidence>
<dbReference type="OrthoDB" id="2388015at2"/>
<keyword evidence="4 6" id="KW-1133">Transmembrane helix</keyword>
<evidence type="ECO:0000259" key="7">
    <source>
        <dbReference type="Pfam" id="PF01545"/>
    </source>
</evidence>
<feature type="transmembrane region" description="Helical" evidence="6">
    <location>
        <begin position="38"/>
        <end position="62"/>
    </location>
</feature>
<proteinExistence type="predicted"/>
<evidence type="ECO:0000313" key="11">
    <source>
        <dbReference type="Proteomes" id="UP000287865"/>
    </source>
</evidence>
<feature type="transmembrane region" description="Helical" evidence="6">
    <location>
        <begin position="12"/>
        <end position="32"/>
    </location>
</feature>
<keyword evidence="2" id="KW-0813">Transport</keyword>
<dbReference type="GO" id="GO:0015341">
    <property type="term" value="F:zinc efflux antiporter activity"/>
    <property type="evidence" value="ECO:0007669"/>
    <property type="project" value="TreeGrafter"/>
</dbReference>
<dbReference type="PANTHER" id="PTHR43840:SF15">
    <property type="entry name" value="MITOCHONDRIAL METAL TRANSPORTER 1-RELATED"/>
    <property type="match status" value="1"/>
</dbReference>
<comment type="caution">
    <text evidence="8">The sequence shown here is derived from an EMBL/GenBank/DDBJ whole genome shotgun (WGS) entry which is preliminary data.</text>
</comment>
<organism evidence="8 10">
    <name type="scientific">Aliidiomarina maris</name>
    <dbReference type="NCBI Taxonomy" id="531312"/>
    <lineage>
        <taxon>Bacteria</taxon>
        <taxon>Pseudomonadati</taxon>
        <taxon>Pseudomonadota</taxon>
        <taxon>Gammaproteobacteria</taxon>
        <taxon>Alteromonadales</taxon>
        <taxon>Idiomarinaceae</taxon>
        <taxon>Aliidiomarina</taxon>
    </lineage>
</organism>
<dbReference type="GO" id="GO:0005886">
    <property type="term" value="C:plasma membrane"/>
    <property type="evidence" value="ECO:0007669"/>
    <property type="project" value="TreeGrafter"/>
</dbReference>
<keyword evidence="11" id="KW-1185">Reference proteome</keyword>
<dbReference type="PANTHER" id="PTHR43840">
    <property type="entry name" value="MITOCHONDRIAL METAL TRANSPORTER 1-RELATED"/>
    <property type="match status" value="1"/>
</dbReference>
<dbReference type="AlphaFoldDB" id="A0A327WX07"/>
<keyword evidence="3 6" id="KW-0812">Transmembrane</keyword>
<name>A0A327WX07_9GAMM</name>
<protein>
    <submittedName>
        <fullName evidence="8">Putative Co/Zn/Cd cation transporter (Cation efflux family)</fullName>
    </submittedName>
</protein>
<dbReference type="Gene3D" id="1.20.1510.10">
    <property type="entry name" value="Cation efflux protein transmembrane domain"/>
    <property type="match status" value="1"/>
</dbReference>
<dbReference type="GO" id="GO:0015093">
    <property type="term" value="F:ferrous iron transmembrane transporter activity"/>
    <property type="evidence" value="ECO:0007669"/>
    <property type="project" value="TreeGrafter"/>
</dbReference>